<evidence type="ECO:0000313" key="2">
    <source>
        <dbReference type="Proteomes" id="UP000450676"/>
    </source>
</evidence>
<reference evidence="1 2" key="1">
    <citation type="submission" date="2019-12" db="EMBL/GenBank/DDBJ databases">
        <title>Novel species isolated from a subtropical stream in China.</title>
        <authorList>
            <person name="Lu H."/>
        </authorList>
    </citation>
    <scope>NUCLEOTIDE SEQUENCE [LARGE SCALE GENOMIC DNA]</scope>
    <source>
        <strain evidence="1 2">FT127W</strain>
    </source>
</reference>
<proteinExistence type="predicted"/>
<comment type="caution">
    <text evidence="1">The sequence shown here is derived from an EMBL/GenBank/DDBJ whole genome shotgun (WGS) entry which is preliminary data.</text>
</comment>
<keyword evidence="2" id="KW-1185">Reference proteome</keyword>
<dbReference type="EMBL" id="WWCU01000035">
    <property type="protein sequence ID" value="MYN10280.1"/>
    <property type="molecule type" value="Genomic_DNA"/>
</dbReference>
<sequence>MAQSSSNPFTIQVQAPAAGFASFTLSSAVGGASLPFTLGQAFRQGQVPAGKLVGSSLPGLQVTPKNTWPDGSLKFAILSGRATLAANTAKTYTLTAAGTASTAAALGTAALRTTGITAAVSAGSYGTASWSGADWDAPFSAWVAGPEMSSWIYRKPIGSDAHLVAWLEVRLYAGGAVEVLPWVENGYLKVAGPTSKSATYGFTLGGTQRFSAAIDLPHHCRTVLLQGTAFSHWLGSDPRVAPSHDKTYLQATRLVPNYRAAVPANASAWNGLASSYSPLQQSNYAEAMGQTGYHPGIGLLPEWDVLYLASNDARALPGVLVNAYSAGRYPIHYRDENSNRPLRFSSHPNLVLGNNSGISGTGSSSTGNYTPTAGGTGAPVWDSPHHPSVGYTAYLLTGRYYFMEQVQFSATLHYLKNTDNYRLYAGGVFQSAAGSNTVRGAAWSLRTLAQALCATPDGDTLLRNELAASLAANVDWYHSIYIAKVNNTQGWVSPYSNYADGSGKYMEAAWQQDFFTAALGYAIDLAPALPSASLTRLSALFAWKARSIIGRLGGTGDNEYLYCDAAVYTVAVAPANKADFYDGTGPWYASWGDVYAATAGVRNPGVGGPLRGAYFPDPTSYWGNLQPAIAYAVQHGVPGAQAAYARMTGASNWNQIVSGWNSQPVWGVAPRAD</sequence>
<name>A0A7X4HHL6_9BURK</name>
<accession>A0A7X4HHL6</accession>
<dbReference type="Proteomes" id="UP000450676">
    <property type="component" value="Unassembled WGS sequence"/>
</dbReference>
<protein>
    <submittedName>
        <fullName evidence="1">Uncharacterized protein</fullName>
    </submittedName>
</protein>
<gene>
    <name evidence="1" type="ORF">GTP77_23430</name>
</gene>
<dbReference type="AlphaFoldDB" id="A0A7X4HHL6"/>
<dbReference type="RefSeq" id="WP_161074576.1">
    <property type="nucleotide sequence ID" value="NZ_WWCU01000035.1"/>
</dbReference>
<evidence type="ECO:0000313" key="1">
    <source>
        <dbReference type="EMBL" id="MYN10280.1"/>
    </source>
</evidence>
<organism evidence="1 2">
    <name type="scientific">Pseudoduganella aquatica</name>
    <dbReference type="NCBI Taxonomy" id="2660641"/>
    <lineage>
        <taxon>Bacteria</taxon>
        <taxon>Pseudomonadati</taxon>
        <taxon>Pseudomonadota</taxon>
        <taxon>Betaproteobacteria</taxon>
        <taxon>Burkholderiales</taxon>
        <taxon>Oxalobacteraceae</taxon>
        <taxon>Telluria group</taxon>
        <taxon>Pseudoduganella</taxon>
    </lineage>
</organism>